<dbReference type="Pfam" id="PF06186">
    <property type="entry name" value="DUF992"/>
    <property type="match status" value="1"/>
</dbReference>
<reference evidence="2 3" key="1">
    <citation type="submission" date="2024-06" db="EMBL/GenBank/DDBJ databases">
        <authorList>
            <person name="Tuo L."/>
        </authorList>
    </citation>
    <scope>NUCLEOTIDE SEQUENCE [LARGE SCALE GENOMIC DNA]</scope>
    <source>
        <strain evidence="2 3">ZMM04-5</strain>
    </source>
</reference>
<feature type="chain" id="PRO_5046318624" evidence="1">
    <location>
        <begin position="25"/>
        <end position="159"/>
    </location>
</feature>
<dbReference type="EMBL" id="JBFOCI010000002">
    <property type="protein sequence ID" value="MEW9805482.1"/>
    <property type="molecule type" value="Genomic_DNA"/>
</dbReference>
<proteinExistence type="predicted"/>
<sequence length="159" mass="16380">MIRKFTLAAAASAMVALFAPPASADNIKLGLLTCEIEGGTALIIASHKGLSCTFKSSRSGRREHYTGMISKIGVDVGVTHQGSLQWAVFALSSKHKAGALAGEYLGATAEASIVAGGGANLLVGGFQRSFTLQPLSVQAQTGLNLALAVTSMRLFEATK</sequence>
<dbReference type="Proteomes" id="UP001556196">
    <property type="component" value="Unassembled WGS sequence"/>
</dbReference>
<name>A0ABV3QXT8_9HYPH</name>
<protein>
    <submittedName>
        <fullName evidence="2">DUF992 domain-containing protein</fullName>
    </submittedName>
</protein>
<evidence type="ECO:0000256" key="1">
    <source>
        <dbReference type="SAM" id="SignalP"/>
    </source>
</evidence>
<comment type="caution">
    <text evidence="2">The sequence shown here is derived from an EMBL/GenBank/DDBJ whole genome shotgun (WGS) entry which is preliminary data.</text>
</comment>
<evidence type="ECO:0000313" key="2">
    <source>
        <dbReference type="EMBL" id="MEW9805482.1"/>
    </source>
</evidence>
<gene>
    <name evidence="2" type="ORF">ABUE31_05735</name>
</gene>
<organism evidence="2 3">
    <name type="scientific">Mesorhizobium marinum</name>
    <dbReference type="NCBI Taxonomy" id="3228790"/>
    <lineage>
        <taxon>Bacteria</taxon>
        <taxon>Pseudomonadati</taxon>
        <taxon>Pseudomonadota</taxon>
        <taxon>Alphaproteobacteria</taxon>
        <taxon>Hyphomicrobiales</taxon>
        <taxon>Phyllobacteriaceae</taxon>
        <taxon>Mesorhizobium</taxon>
    </lineage>
</organism>
<keyword evidence="3" id="KW-1185">Reference proteome</keyword>
<evidence type="ECO:0000313" key="3">
    <source>
        <dbReference type="Proteomes" id="UP001556196"/>
    </source>
</evidence>
<keyword evidence="1" id="KW-0732">Signal</keyword>
<feature type="signal peptide" evidence="1">
    <location>
        <begin position="1"/>
        <end position="24"/>
    </location>
</feature>
<dbReference type="InterPro" id="IPR009333">
    <property type="entry name" value="DUF992"/>
</dbReference>
<dbReference type="RefSeq" id="WP_367722580.1">
    <property type="nucleotide sequence ID" value="NZ_JBFOCH010000001.1"/>
</dbReference>
<accession>A0ABV3QXT8</accession>